<gene>
    <name evidence="1" type="ORF">ENV67_04505</name>
</gene>
<organism evidence="1">
    <name type="scientific">candidate division WOR-3 bacterium</name>
    <dbReference type="NCBI Taxonomy" id="2052148"/>
    <lineage>
        <taxon>Bacteria</taxon>
        <taxon>Bacteria division WOR-3</taxon>
    </lineage>
</organism>
<dbReference type="InterPro" id="IPR043749">
    <property type="entry name" value="DUF5694"/>
</dbReference>
<sequence>MIKWKMLNKMERHKPILTILNIYHMEEGGKHGIEGVTDDVLSPKRQKEIKLLVKLLANYKPTKILVEAIPEKENEINQQYQAFLKGEHELSRNEIEQVGFRLAKMLKHSKIYCVDDFNDKGAGIIQPDAFDKYKNNEFYKKIVKEGEQEVIRGKEILNRKGLIKYLLYLNSPEFMERDQCAYLILSQVGEEFALWVQWWYGRNLKIFLNILRIAEPDARLLLIIGSGHGYLLREMVKASDELKLLDIRKYIDRFSV</sequence>
<accession>A0A7C4YFS9</accession>
<comment type="caution">
    <text evidence="1">The sequence shown here is derived from an EMBL/GenBank/DDBJ whole genome shotgun (WGS) entry which is preliminary data.</text>
</comment>
<dbReference type="EMBL" id="DTHG01000055">
    <property type="protein sequence ID" value="HGW91785.1"/>
    <property type="molecule type" value="Genomic_DNA"/>
</dbReference>
<evidence type="ECO:0000313" key="1">
    <source>
        <dbReference type="EMBL" id="HGW91785.1"/>
    </source>
</evidence>
<dbReference type="AlphaFoldDB" id="A0A7C4YFS9"/>
<protein>
    <submittedName>
        <fullName evidence="1">Uncharacterized protein</fullName>
    </submittedName>
</protein>
<dbReference type="Pfam" id="PF18950">
    <property type="entry name" value="DUF5694"/>
    <property type="match status" value="1"/>
</dbReference>
<reference evidence="1" key="1">
    <citation type="journal article" date="2020" name="mSystems">
        <title>Genome- and Community-Level Interaction Insights into Carbon Utilization and Element Cycling Functions of Hydrothermarchaeota in Hydrothermal Sediment.</title>
        <authorList>
            <person name="Zhou Z."/>
            <person name="Liu Y."/>
            <person name="Xu W."/>
            <person name="Pan J."/>
            <person name="Luo Z.H."/>
            <person name="Li M."/>
        </authorList>
    </citation>
    <scope>NUCLEOTIDE SEQUENCE [LARGE SCALE GENOMIC DNA]</scope>
    <source>
        <strain evidence="1">SpSt-780</strain>
    </source>
</reference>
<proteinExistence type="predicted"/>
<name>A0A7C4YFS9_UNCW3</name>